<dbReference type="RefSeq" id="WP_369742182.1">
    <property type="nucleotide sequence ID" value="NZ_JBGEDP010000003.1"/>
</dbReference>
<name>A0ABV4C9D3_9MYCO</name>
<comment type="subcellular location">
    <subcellularLocation>
        <location evidence="1">Cytoplasm</location>
    </subcellularLocation>
</comment>
<keyword evidence="3" id="KW-0963">Cytoplasm</keyword>
<keyword evidence="4" id="KW-0143">Chaperone</keyword>
<evidence type="ECO:0000256" key="4">
    <source>
        <dbReference type="ARBA" id="ARBA00023186"/>
    </source>
</evidence>
<organism evidence="5 6">
    <name type="scientific">Mycobacterium servetii</name>
    <dbReference type="NCBI Taxonomy" id="3237418"/>
    <lineage>
        <taxon>Bacteria</taxon>
        <taxon>Bacillati</taxon>
        <taxon>Actinomycetota</taxon>
        <taxon>Actinomycetes</taxon>
        <taxon>Mycobacteriales</taxon>
        <taxon>Mycobacteriaceae</taxon>
        <taxon>Mycobacterium</taxon>
    </lineage>
</organism>
<sequence>MLSQKGITLMPNRFEAAELTAEQAWYLAEELEAGTYPWKLAITPGYYELADRDDFNQRCRAELVTQRVIDDHGQIHPGLAAAIRTLCRSHQWLEWLTIIDEQQIMRGVLARGPKVPDTVVALRNAQMVTITPMDVAYTEAIVPIITVGLPDQPPAQFDEFSLPMDSGKSIDSLVAGGADMVEMLTRLGVAESDAEIMELARTGDRITVELTAHEAVNGARHNTDVSVNIFNTAVGRILVSPPADEPRAGGESVFAPGDPFSIAVAVRDLTARLPHGPWFPDDHFAD</sequence>
<protein>
    <submittedName>
        <fullName evidence="5">ESX secretion-associated protein EspG</fullName>
    </submittedName>
</protein>
<comment type="caution">
    <text evidence="5">The sequence shown here is derived from an EMBL/GenBank/DDBJ whole genome shotgun (WGS) entry which is preliminary data.</text>
</comment>
<evidence type="ECO:0000313" key="5">
    <source>
        <dbReference type="EMBL" id="MEY8019159.1"/>
    </source>
</evidence>
<reference evidence="5 6" key="1">
    <citation type="submission" date="2024-08" db="EMBL/GenBank/DDBJ databases">
        <title>Mycobacterium servetensis sp. nov., a novel rapid-growing mycobacterial species recovered from a human patient in Zaragoza, Spain.</title>
        <authorList>
            <person name="Tristancho-Baro A.I."/>
            <person name="Buenestado-Serrano S."/>
            <person name="Garcia De Viedma D."/>
            <person name="Milagro-Beamonte A."/>
            <person name="Burillo N."/>
            <person name="Sanz S."/>
            <person name="Lopez-Calleja A.I."/>
            <person name="Penas-Utrilla D."/>
            <person name="Guardingo M."/>
            <person name="Garcia M.J."/>
            <person name="Vinuelas-Bayon J."/>
        </authorList>
    </citation>
    <scope>NUCLEOTIDE SEQUENCE [LARGE SCALE GENOMIC DNA]</scope>
    <source>
        <strain evidence="6">HUMS_12744610</strain>
    </source>
</reference>
<dbReference type="Proteomes" id="UP001564760">
    <property type="component" value="Unassembled WGS sequence"/>
</dbReference>
<evidence type="ECO:0000256" key="1">
    <source>
        <dbReference type="ARBA" id="ARBA00004496"/>
    </source>
</evidence>
<evidence type="ECO:0000256" key="3">
    <source>
        <dbReference type="ARBA" id="ARBA00022490"/>
    </source>
</evidence>
<proteinExistence type="inferred from homology"/>
<dbReference type="InterPro" id="IPR025734">
    <property type="entry name" value="EspG"/>
</dbReference>
<dbReference type="Pfam" id="PF14011">
    <property type="entry name" value="ESX-1_EspG"/>
    <property type="match status" value="1"/>
</dbReference>
<comment type="similarity">
    <text evidence="2">Belongs to the EspG family.</text>
</comment>
<keyword evidence="6" id="KW-1185">Reference proteome</keyword>
<evidence type="ECO:0000256" key="2">
    <source>
        <dbReference type="ARBA" id="ARBA00006411"/>
    </source>
</evidence>
<accession>A0ABV4C9D3</accession>
<gene>
    <name evidence="5" type="ORF">AB8998_31430</name>
</gene>
<dbReference type="EMBL" id="JBGEDP010000003">
    <property type="protein sequence ID" value="MEY8019159.1"/>
    <property type="molecule type" value="Genomic_DNA"/>
</dbReference>
<evidence type="ECO:0000313" key="6">
    <source>
        <dbReference type="Proteomes" id="UP001564760"/>
    </source>
</evidence>